<dbReference type="AlphaFoldDB" id="A0A7J5BZ18"/>
<feature type="transmembrane region" description="Helical" evidence="2">
    <location>
        <begin position="174"/>
        <end position="194"/>
    </location>
</feature>
<organism evidence="4 5">
    <name type="scientific">Pseudoclavibacter chungangensis</name>
    <dbReference type="NCBI Taxonomy" id="587635"/>
    <lineage>
        <taxon>Bacteria</taxon>
        <taxon>Bacillati</taxon>
        <taxon>Actinomycetota</taxon>
        <taxon>Actinomycetes</taxon>
        <taxon>Micrococcales</taxon>
        <taxon>Microbacteriaceae</taxon>
        <taxon>Pseudoclavibacter</taxon>
    </lineage>
</organism>
<dbReference type="EMBL" id="WBJZ01000005">
    <property type="protein sequence ID" value="KAB1659559.1"/>
    <property type="molecule type" value="Genomic_DNA"/>
</dbReference>
<keyword evidence="5" id="KW-1185">Reference proteome</keyword>
<keyword evidence="2" id="KW-1133">Transmembrane helix</keyword>
<accession>A0A7J5BZ18</accession>
<feature type="compositionally biased region" description="Low complexity" evidence="1">
    <location>
        <begin position="459"/>
        <end position="479"/>
    </location>
</feature>
<evidence type="ECO:0000256" key="1">
    <source>
        <dbReference type="SAM" id="MobiDB-lite"/>
    </source>
</evidence>
<feature type="region of interest" description="Disordered" evidence="1">
    <location>
        <begin position="204"/>
        <end position="500"/>
    </location>
</feature>
<gene>
    <name evidence="4" type="ORF">F8O01_04625</name>
</gene>
<feature type="compositionally biased region" description="Polar residues" evidence="1">
    <location>
        <begin position="288"/>
        <end position="302"/>
    </location>
</feature>
<keyword evidence="2" id="KW-0812">Transmembrane</keyword>
<feature type="compositionally biased region" description="Basic and acidic residues" evidence="1">
    <location>
        <begin position="412"/>
        <end position="458"/>
    </location>
</feature>
<protein>
    <recommendedName>
        <fullName evidence="3">DUF8094 domain-containing protein</fullName>
    </recommendedName>
</protein>
<dbReference type="Pfam" id="PF26366">
    <property type="entry name" value="DUF8094"/>
    <property type="match status" value="1"/>
</dbReference>
<keyword evidence="2" id="KW-0472">Membrane</keyword>
<feature type="domain" description="DUF8094" evidence="3">
    <location>
        <begin position="561"/>
        <end position="856"/>
    </location>
</feature>
<dbReference type="InterPro" id="IPR058407">
    <property type="entry name" value="DUF8094"/>
</dbReference>
<feature type="compositionally biased region" description="Low complexity" evidence="1">
    <location>
        <begin position="258"/>
        <end position="272"/>
    </location>
</feature>
<proteinExistence type="predicted"/>
<feature type="compositionally biased region" description="Basic and acidic residues" evidence="1">
    <location>
        <begin position="368"/>
        <end position="377"/>
    </location>
</feature>
<reference evidence="4 5" key="1">
    <citation type="submission" date="2019-09" db="EMBL/GenBank/DDBJ databases">
        <title>Phylogeny of genus Pseudoclavibacter and closely related genus.</title>
        <authorList>
            <person name="Li Y."/>
        </authorList>
    </citation>
    <scope>NUCLEOTIDE SEQUENCE [LARGE SCALE GENOMIC DNA]</scope>
    <source>
        <strain evidence="4 5">DSM 23821</strain>
    </source>
</reference>
<feature type="compositionally biased region" description="Low complexity" evidence="1">
    <location>
        <begin position="208"/>
        <end position="224"/>
    </location>
</feature>
<dbReference type="RefSeq" id="WP_158039725.1">
    <property type="nucleotide sequence ID" value="NZ_JACCFV010000001.1"/>
</dbReference>
<sequence>MRFILAAVSLVVSLALFGVGIFQIVAARAEDQVTAAGATSNGAPLIVIPSETLVTHAGAQKIDIEGDGPVIAVVGRQGDVAAWVGTTTHDLAQIDPETGQMVFTPGEGSDATAPNPAGSDLWYEEYTGDGTLEVDASLPPGFAVLIASTGDTPAPGQLSITWPLDGRAPWSGPLLIAGAVFLLIALGLGLWGLIELRRGIKPRRKSNAGAGAPIPLAPGAEAAGSSDGDDRASWPPPTLEPSFSGTAQDGTSLPSPWSADDGAADDGTAASAPTWDAPDGPDAPGTTRIETSATSEAPTFGSSPDAAAWGGVATGDAAAPSSPFGDATREGGPSGVDTASAPDTPSWASAEPVRDGEPERGTWNAPVGDDRPEHSWRADTSSPAADASGHHGSHRGSEPWESAPTDGGFGERSGDAGTHHGEHRHAGAWEDRTDSTSSPSRDDAVDERRDDDDTHSDGPSDSDPSDSGPSDSGPSDPGDIGPGAGSPDEASKWRRPRGRDRAAAPKRLFRLAPVFLVGTLFLTGCSSVTMWPEALGGPPENPTPTPTSNIDAALAEEGAPLPALSDTQLTDILADTATVAESADASGDAKELEVRFTGAALTERTAMYKARSVDAAMGGPDPFPTGNVVYTVPEATDNWPRTVFTVVESGTAGEAPFGIMLVQDEPRDTYKVDSLTRLAANVSLPDAPPAAIGSPGLAQLAPSLAIAPDQLAAAYGSVILEGDASPSAASFSAETDPLREQIGQAYRDGKLGAIDQATSRLEFSNRPGADAPVGVGTLDGGAIVAVSMEEVERFSARSQLATLSVTGRTAALAGVTQSPNGFESVFTDQLLFYVPPATAGKPVQFLGYSQTLTSARQLDASEVTFG</sequence>
<evidence type="ECO:0000313" key="4">
    <source>
        <dbReference type="EMBL" id="KAB1659559.1"/>
    </source>
</evidence>
<evidence type="ECO:0000256" key="2">
    <source>
        <dbReference type="SAM" id="Phobius"/>
    </source>
</evidence>
<feature type="compositionally biased region" description="Polar residues" evidence="1">
    <location>
        <begin position="241"/>
        <end position="255"/>
    </location>
</feature>
<name>A0A7J5BZ18_9MICO</name>
<feature type="transmembrane region" description="Helical" evidence="2">
    <location>
        <begin position="508"/>
        <end position="531"/>
    </location>
</feature>
<evidence type="ECO:0000313" key="5">
    <source>
        <dbReference type="Proteomes" id="UP000467240"/>
    </source>
</evidence>
<comment type="caution">
    <text evidence="4">The sequence shown here is derived from an EMBL/GenBank/DDBJ whole genome shotgun (WGS) entry which is preliminary data.</text>
</comment>
<dbReference type="Proteomes" id="UP000467240">
    <property type="component" value="Unassembled WGS sequence"/>
</dbReference>
<dbReference type="OrthoDB" id="3265533at2"/>
<evidence type="ECO:0000259" key="3">
    <source>
        <dbReference type="Pfam" id="PF26366"/>
    </source>
</evidence>